<reference evidence="1 2" key="1">
    <citation type="submission" date="2020-10" db="EMBL/GenBank/DDBJ databases">
        <title>The Coptis chinensis genome and diversification of protoberbering-type alkaloids.</title>
        <authorList>
            <person name="Wang B."/>
            <person name="Shu S."/>
            <person name="Song C."/>
            <person name="Liu Y."/>
        </authorList>
    </citation>
    <scope>NUCLEOTIDE SEQUENCE [LARGE SCALE GENOMIC DNA]</scope>
    <source>
        <strain evidence="1">HL-2020</strain>
        <tissue evidence="1">Leaf</tissue>
    </source>
</reference>
<dbReference type="InterPro" id="IPR011990">
    <property type="entry name" value="TPR-like_helical_dom_sf"/>
</dbReference>
<dbReference type="InterPro" id="IPR046960">
    <property type="entry name" value="PPR_At4g14850-like_plant"/>
</dbReference>
<evidence type="ECO:0000313" key="1">
    <source>
        <dbReference type="EMBL" id="KAF9602315.1"/>
    </source>
</evidence>
<sequence>MQEEGVLPNEITMMSLVLECGFSGALELGRQLHNYMLRRGFNMSLALSTALVDMGKSLDQAFDLFVQMRDTGMKPNEVTVVNLLSLCAEAGALDLGKWIHAYIYLFTA</sequence>
<dbReference type="AlphaFoldDB" id="A0A835HK86"/>
<dbReference type="GO" id="GO:0003723">
    <property type="term" value="F:RNA binding"/>
    <property type="evidence" value="ECO:0007669"/>
    <property type="project" value="InterPro"/>
</dbReference>
<dbReference type="PANTHER" id="PTHR47926">
    <property type="entry name" value="PENTATRICOPEPTIDE REPEAT-CONTAINING PROTEIN"/>
    <property type="match status" value="1"/>
</dbReference>
<comment type="caution">
    <text evidence="1">The sequence shown here is derived from an EMBL/GenBank/DDBJ whole genome shotgun (WGS) entry which is preliminary data.</text>
</comment>
<gene>
    <name evidence="1" type="ORF">IFM89_026432</name>
</gene>
<protein>
    <recommendedName>
        <fullName evidence="3">Pentatricopeptide repeat-containing protein</fullName>
    </recommendedName>
</protein>
<organism evidence="1 2">
    <name type="scientific">Coptis chinensis</name>
    <dbReference type="NCBI Taxonomy" id="261450"/>
    <lineage>
        <taxon>Eukaryota</taxon>
        <taxon>Viridiplantae</taxon>
        <taxon>Streptophyta</taxon>
        <taxon>Embryophyta</taxon>
        <taxon>Tracheophyta</taxon>
        <taxon>Spermatophyta</taxon>
        <taxon>Magnoliopsida</taxon>
        <taxon>Ranunculales</taxon>
        <taxon>Ranunculaceae</taxon>
        <taxon>Coptidoideae</taxon>
        <taxon>Coptis</taxon>
    </lineage>
</organism>
<dbReference type="Proteomes" id="UP000631114">
    <property type="component" value="Unassembled WGS sequence"/>
</dbReference>
<proteinExistence type="predicted"/>
<dbReference type="PANTHER" id="PTHR47926:SF490">
    <property type="entry name" value="REPEAT-LIKE SUPERFAMILY PROTEIN, PUTATIVE-RELATED"/>
    <property type="match status" value="1"/>
</dbReference>
<dbReference type="EMBL" id="JADFTS010000006">
    <property type="protein sequence ID" value="KAF9602315.1"/>
    <property type="molecule type" value="Genomic_DNA"/>
</dbReference>
<dbReference type="Gene3D" id="1.25.40.10">
    <property type="entry name" value="Tetratricopeptide repeat domain"/>
    <property type="match status" value="1"/>
</dbReference>
<evidence type="ECO:0000313" key="2">
    <source>
        <dbReference type="Proteomes" id="UP000631114"/>
    </source>
</evidence>
<keyword evidence="2" id="KW-1185">Reference proteome</keyword>
<dbReference type="OrthoDB" id="185373at2759"/>
<name>A0A835HK86_9MAGN</name>
<accession>A0A835HK86</accession>
<dbReference type="GO" id="GO:0009451">
    <property type="term" value="P:RNA modification"/>
    <property type="evidence" value="ECO:0007669"/>
    <property type="project" value="InterPro"/>
</dbReference>
<evidence type="ECO:0008006" key="3">
    <source>
        <dbReference type="Google" id="ProtNLM"/>
    </source>
</evidence>